<feature type="transmembrane region" description="Helical" evidence="6">
    <location>
        <begin position="348"/>
        <end position="367"/>
    </location>
</feature>
<dbReference type="GO" id="GO:0005886">
    <property type="term" value="C:plasma membrane"/>
    <property type="evidence" value="ECO:0007669"/>
    <property type="project" value="UniProtKB-SubCell"/>
</dbReference>
<dbReference type="KEGG" id="cmd:B841_04360"/>
<reference evidence="8 9" key="1">
    <citation type="submission" date="2012-11" db="EMBL/GenBank/DDBJ databases">
        <title>The complete genome sequence of Corynebacterium maris Coryn-1 (=DSM 45190).</title>
        <authorList>
            <person name="Schaffert L."/>
            <person name="Albersmeier A."/>
            <person name="Kalinowski J."/>
            <person name="Ruckert C."/>
        </authorList>
    </citation>
    <scope>NUCLEOTIDE SEQUENCE [LARGE SCALE GENOMIC DNA]</scope>
    <source>
        <strain evidence="9">Coryn-1</strain>
    </source>
</reference>
<dbReference type="RefSeq" id="WP_020934286.1">
    <property type="nucleotide sequence ID" value="NC_021915.1"/>
</dbReference>
<dbReference type="GO" id="GO:0022857">
    <property type="term" value="F:transmembrane transporter activity"/>
    <property type="evidence" value="ECO:0007669"/>
    <property type="project" value="InterPro"/>
</dbReference>
<feature type="transmembrane region" description="Helical" evidence="6">
    <location>
        <begin position="72"/>
        <end position="89"/>
    </location>
</feature>
<feature type="transmembrane region" description="Helical" evidence="6">
    <location>
        <begin position="155"/>
        <end position="178"/>
    </location>
</feature>
<dbReference type="PANTHER" id="PTHR43124:SF3">
    <property type="entry name" value="CHLORAMPHENICOL EFFLUX PUMP RV0191"/>
    <property type="match status" value="1"/>
</dbReference>
<keyword evidence="9" id="KW-1185">Reference proteome</keyword>
<dbReference type="EMBL" id="CP003924">
    <property type="protein sequence ID" value="AGS34353.1"/>
    <property type="molecule type" value="Genomic_DNA"/>
</dbReference>
<keyword evidence="2" id="KW-1003">Cell membrane</keyword>
<dbReference type="InterPro" id="IPR050189">
    <property type="entry name" value="MFS_Efflux_Transporters"/>
</dbReference>
<feature type="transmembrane region" description="Helical" evidence="6">
    <location>
        <begin position="199"/>
        <end position="223"/>
    </location>
</feature>
<evidence type="ECO:0000259" key="7">
    <source>
        <dbReference type="PROSITE" id="PS50850"/>
    </source>
</evidence>
<evidence type="ECO:0000256" key="3">
    <source>
        <dbReference type="ARBA" id="ARBA00022692"/>
    </source>
</evidence>
<dbReference type="eggNOG" id="COG2814">
    <property type="taxonomic scope" value="Bacteria"/>
</dbReference>
<dbReference type="InterPro" id="IPR011701">
    <property type="entry name" value="MFS"/>
</dbReference>
<feature type="transmembrane region" description="Helical" evidence="6">
    <location>
        <begin position="41"/>
        <end position="60"/>
    </location>
</feature>
<keyword evidence="4 6" id="KW-1133">Transmembrane helix</keyword>
<dbReference type="PROSITE" id="PS50850">
    <property type="entry name" value="MFS"/>
    <property type="match status" value="1"/>
</dbReference>
<dbReference type="OrthoDB" id="5241931at2"/>
<evidence type="ECO:0000256" key="1">
    <source>
        <dbReference type="ARBA" id="ARBA00004651"/>
    </source>
</evidence>
<gene>
    <name evidence="8" type="ORF">B841_04360</name>
</gene>
<dbReference type="Gene3D" id="1.20.1250.20">
    <property type="entry name" value="MFS general substrate transporter like domains"/>
    <property type="match status" value="2"/>
</dbReference>
<name>S5TI09_9CORY</name>
<protein>
    <submittedName>
        <fullName evidence="8">Major facilitator superfamily permease</fullName>
    </submittedName>
</protein>
<dbReference type="HOGENOM" id="CLU_060954_0_0_11"/>
<feature type="transmembrane region" description="Helical" evidence="6">
    <location>
        <begin position="229"/>
        <end position="247"/>
    </location>
</feature>
<dbReference type="InterPro" id="IPR036259">
    <property type="entry name" value="MFS_trans_sf"/>
</dbReference>
<organism evidence="8 9">
    <name type="scientific">Corynebacterium maris DSM 45190</name>
    <dbReference type="NCBI Taxonomy" id="1224163"/>
    <lineage>
        <taxon>Bacteria</taxon>
        <taxon>Bacillati</taxon>
        <taxon>Actinomycetota</taxon>
        <taxon>Actinomycetes</taxon>
        <taxon>Mycobacteriales</taxon>
        <taxon>Corynebacteriaceae</taxon>
        <taxon>Corynebacterium</taxon>
    </lineage>
</organism>
<dbReference type="PANTHER" id="PTHR43124">
    <property type="entry name" value="PURINE EFFLUX PUMP PBUE"/>
    <property type="match status" value="1"/>
</dbReference>
<accession>S5TI09</accession>
<dbReference type="STRING" id="1224163.B841_04360"/>
<sequence>MKQRLQFAAILIGGFVGPFTGQALAVVLPEFAETFDVTVARAAATMSIYLFPFATMMLVSGRLVRRFQPHRVVATAYAVTLPLALLLLLTPSWWLFAVAFAAIGVANAFTTPVLQIMLRAITPKERLGQALGTYAAMQSLGMLSAPLVSGLASLVTWRLTFLVTAGAAAYILLVRLPVVPSPAGSDNAAAGRVRVVPTLVHMATSFVVGCGIIGVGFMTSLYVGDAFGLGPVGRGLVVMAGGAAAFFASRRIGAMADQYGATTVLVASGVIAAVALFVLPIAPWAVLVALLWAVAVASAQGIQATINLTVIEGPAGSSLISTVQAFRFFGSAAAPVLFLPIYTGIGGAAFWVSSAALVLAAAAQWGLGRAGQREPAS</sequence>
<proteinExistence type="predicted"/>
<comment type="subcellular location">
    <subcellularLocation>
        <location evidence="1">Cell membrane</location>
        <topology evidence="1">Multi-pass membrane protein</topology>
    </subcellularLocation>
</comment>
<evidence type="ECO:0000256" key="6">
    <source>
        <dbReference type="SAM" id="Phobius"/>
    </source>
</evidence>
<evidence type="ECO:0000256" key="2">
    <source>
        <dbReference type="ARBA" id="ARBA00022475"/>
    </source>
</evidence>
<feature type="transmembrane region" description="Helical" evidence="6">
    <location>
        <begin position="130"/>
        <end position="149"/>
    </location>
</feature>
<dbReference type="Proteomes" id="UP000015388">
    <property type="component" value="Chromosome"/>
</dbReference>
<evidence type="ECO:0000256" key="4">
    <source>
        <dbReference type="ARBA" id="ARBA00022989"/>
    </source>
</evidence>
<dbReference type="PATRIC" id="fig|1224163.3.peg.871"/>
<dbReference type="SUPFAM" id="SSF103473">
    <property type="entry name" value="MFS general substrate transporter"/>
    <property type="match status" value="1"/>
</dbReference>
<dbReference type="AlphaFoldDB" id="S5TI09"/>
<feature type="domain" description="Major facilitator superfamily (MFS) profile" evidence="7">
    <location>
        <begin position="6"/>
        <end position="372"/>
    </location>
</feature>
<keyword evidence="5 6" id="KW-0472">Membrane</keyword>
<evidence type="ECO:0000313" key="8">
    <source>
        <dbReference type="EMBL" id="AGS34353.1"/>
    </source>
</evidence>
<keyword evidence="3 6" id="KW-0812">Transmembrane</keyword>
<evidence type="ECO:0000313" key="9">
    <source>
        <dbReference type="Proteomes" id="UP000015388"/>
    </source>
</evidence>
<evidence type="ECO:0000256" key="5">
    <source>
        <dbReference type="ARBA" id="ARBA00023136"/>
    </source>
</evidence>
<dbReference type="InterPro" id="IPR020846">
    <property type="entry name" value="MFS_dom"/>
</dbReference>
<dbReference type="Pfam" id="PF07690">
    <property type="entry name" value="MFS_1"/>
    <property type="match status" value="1"/>
</dbReference>
<feature type="transmembrane region" description="Helical" evidence="6">
    <location>
        <begin position="95"/>
        <end position="118"/>
    </location>
</feature>